<feature type="compositionally biased region" description="Basic and acidic residues" evidence="1">
    <location>
        <begin position="182"/>
        <end position="195"/>
    </location>
</feature>
<dbReference type="AlphaFoldDB" id="A0AAV7HCV7"/>
<dbReference type="EMBL" id="JAGFBR010000005">
    <property type="protein sequence ID" value="KAH0466846.1"/>
    <property type="molecule type" value="Genomic_DNA"/>
</dbReference>
<organism evidence="2 3">
    <name type="scientific">Dendrobium chrysotoxum</name>
    <name type="common">Orchid</name>
    <dbReference type="NCBI Taxonomy" id="161865"/>
    <lineage>
        <taxon>Eukaryota</taxon>
        <taxon>Viridiplantae</taxon>
        <taxon>Streptophyta</taxon>
        <taxon>Embryophyta</taxon>
        <taxon>Tracheophyta</taxon>
        <taxon>Spermatophyta</taxon>
        <taxon>Magnoliopsida</taxon>
        <taxon>Liliopsida</taxon>
        <taxon>Asparagales</taxon>
        <taxon>Orchidaceae</taxon>
        <taxon>Epidendroideae</taxon>
        <taxon>Malaxideae</taxon>
        <taxon>Dendrobiinae</taxon>
        <taxon>Dendrobium</taxon>
    </lineage>
</organism>
<proteinExistence type="predicted"/>
<protein>
    <recommendedName>
        <fullName evidence="4">Holocarboxylase synthetase</fullName>
    </recommendedName>
</protein>
<accession>A0AAV7HCV7</accession>
<gene>
    <name evidence="2" type="ORF">IEQ34_004084</name>
</gene>
<evidence type="ECO:0008006" key="4">
    <source>
        <dbReference type="Google" id="ProtNLM"/>
    </source>
</evidence>
<dbReference type="Proteomes" id="UP000775213">
    <property type="component" value="Unassembled WGS sequence"/>
</dbReference>
<evidence type="ECO:0000313" key="2">
    <source>
        <dbReference type="EMBL" id="KAH0466846.1"/>
    </source>
</evidence>
<sequence>MAKKRKSDASRLDEVDRTMYSTFCSAANSLSQIYTQAMSQQKLAFQAGERHGLEKLYQWIIRQHEGGSRITLADIVGYLQNEIDDGGHDSSTSPRLHYAGQHPQATFPLTSNVQTPSGLLGSAVGFVPRSSNQTDQSKNSVFSNALSSPVRQSLQRYHLAQGDDFCSAGGTMPPGIGARNSDGNRETNSHDSTMDMHSDSPAHGLILRKPRWPFVVSFCCPVSLFELLVRGHLKIFAFCGSLKFVEIWTTFEMFKNLIISHLHYVQKSKYKFQII</sequence>
<dbReference type="PANTHER" id="PTHR33675">
    <property type="entry name" value="NUCLEAR RECEPTOR FAMILY 2 GROUP C PROTEIN"/>
    <property type="match status" value="1"/>
</dbReference>
<feature type="region of interest" description="Disordered" evidence="1">
    <location>
        <begin position="173"/>
        <end position="195"/>
    </location>
</feature>
<dbReference type="PANTHER" id="PTHR33675:SF1">
    <property type="entry name" value="HOLOCARBOXYLASE SYNTHETASE"/>
    <property type="match status" value="1"/>
</dbReference>
<evidence type="ECO:0000256" key="1">
    <source>
        <dbReference type="SAM" id="MobiDB-lite"/>
    </source>
</evidence>
<keyword evidence="3" id="KW-1185">Reference proteome</keyword>
<evidence type="ECO:0000313" key="3">
    <source>
        <dbReference type="Proteomes" id="UP000775213"/>
    </source>
</evidence>
<comment type="caution">
    <text evidence="2">The sequence shown here is derived from an EMBL/GenBank/DDBJ whole genome shotgun (WGS) entry which is preliminary data.</text>
</comment>
<reference evidence="2 3" key="1">
    <citation type="journal article" date="2021" name="Hortic Res">
        <title>Chromosome-scale assembly of the Dendrobium chrysotoxum genome enhances the understanding of orchid evolution.</title>
        <authorList>
            <person name="Zhang Y."/>
            <person name="Zhang G.Q."/>
            <person name="Zhang D."/>
            <person name="Liu X.D."/>
            <person name="Xu X.Y."/>
            <person name="Sun W.H."/>
            <person name="Yu X."/>
            <person name="Zhu X."/>
            <person name="Wang Z.W."/>
            <person name="Zhao X."/>
            <person name="Zhong W.Y."/>
            <person name="Chen H."/>
            <person name="Yin W.L."/>
            <person name="Huang T."/>
            <person name="Niu S.C."/>
            <person name="Liu Z.J."/>
        </authorList>
    </citation>
    <scope>NUCLEOTIDE SEQUENCE [LARGE SCALE GENOMIC DNA]</scope>
    <source>
        <strain evidence="2">Lindl</strain>
    </source>
</reference>
<name>A0AAV7HCV7_DENCH</name>